<evidence type="ECO:0000259" key="1">
    <source>
        <dbReference type="Pfam" id="PF11127"/>
    </source>
</evidence>
<feature type="domain" description="Inner membrane protein YgaP-like transmembrane" evidence="1">
    <location>
        <begin position="1"/>
        <end position="69"/>
    </location>
</feature>
<evidence type="ECO:0000313" key="2">
    <source>
        <dbReference type="EMBL" id="MCX2839268.1"/>
    </source>
</evidence>
<reference evidence="2" key="1">
    <citation type="submission" date="2022-11" db="EMBL/GenBank/DDBJ databases">
        <title>Salinimicrobium profundisediminis sp. nov., isolated from deep-sea sediment of the Mariana Trench.</title>
        <authorList>
            <person name="Fu H."/>
        </authorList>
    </citation>
    <scope>NUCLEOTIDE SEQUENCE</scope>
    <source>
        <strain evidence="2">MT39</strain>
    </source>
</reference>
<dbReference type="Pfam" id="PF11127">
    <property type="entry name" value="YgaP-like_TM"/>
    <property type="match status" value="1"/>
</dbReference>
<gene>
    <name evidence="2" type="ORF">OQ279_14025</name>
</gene>
<proteinExistence type="predicted"/>
<keyword evidence="3" id="KW-1185">Reference proteome</keyword>
<accession>A0A9X3CZ67</accession>
<sequence>MKENVGKKDQLIRSIAGPALMGIGFFALGGNKGKLAGLAAIVTGTLIAESSITRVCPVNEFLGVDTREKKKSPIKKIKEALV</sequence>
<protein>
    <submittedName>
        <fullName evidence="2">DUF2892 domain-containing protein</fullName>
    </submittedName>
</protein>
<dbReference type="AlphaFoldDB" id="A0A9X3CZ67"/>
<dbReference type="InterPro" id="IPR021309">
    <property type="entry name" value="YgaP-like_TM"/>
</dbReference>
<comment type="caution">
    <text evidence="2">The sequence shown here is derived from an EMBL/GenBank/DDBJ whole genome shotgun (WGS) entry which is preliminary data.</text>
</comment>
<organism evidence="2 3">
    <name type="scientific">Salinimicrobium profundisediminis</name>
    <dbReference type="NCBI Taxonomy" id="2994553"/>
    <lineage>
        <taxon>Bacteria</taxon>
        <taxon>Pseudomonadati</taxon>
        <taxon>Bacteroidota</taxon>
        <taxon>Flavobacteriia</taxon>
        <taxon>Flavobacteriales</taxon>
        <taxon>Flavobacteriaceae</taxon>
        <taxon>Salinimicrobium</taxon>
    </lineage>
</organism>
<evidence type="ECO:0000313" key="3">
    <source>
        <dbReference type="Proteomes" id="UP001148482"/>
    </source>
</evidence>
<dbReference type="Proteomes" id="UP001148482">
    <property type="component" value="Unassembled WGS sequence"/>
</dbReference>
<dbReference type="EMBL" id="JAPJDA010000024">
    <property type="protein sequence ID" value="MCX2839268.1"/>
    <property type="molecule type" value="Genomic_DNA"/>
</dbReference>
<name>A0A9X3CZ67_9FLAO</name>
<dbReference type="RefSeq" id="WP_266070623.1">
    <property type="nucleotide sequence ID" value="NZ_JAPJDA010000024.1"/>
</dbReference>